<evidence type="ECO:0000313" key="8">
    <source>
        <dbReference type="Proteomes" id="UP001249851"/>
    </source>
</evidence>
<dbReference type="PANTHER" id="PTHR18034">
    <property type="entry name" value="CELL CYCLE CONTROL PROTEIN CWF22-RELATED"/>
    <property type="match status" value="1"/>
</dbReference>
<organism evidence="7 8">
    <name type="scientific">Acropora cervicornis</name>
    <name type="common">Staghorn coral</name>
    <dbReference type="NCBI Taxonomy" id="6130"/>
    <lineage>
        <taxon>Eukaryota</taxon>
        <taxon>Metazoa</taxon>
        <taxon>Cnidaria</taxon>
        <taxon>Anthozoa</taxon>
        <taxon>Hexacorallia</taxon>
        <taxon>Scleractinia</taxon>
        <taxon>Astrocoeniina</taxon>
        <taxon>Acroporidae</taxon>
        <taxon>Acropora</taxon>
    </lineage>
</organism>
<protein>
    <submittedName>
        <fullName evidence="7">Pre-mRNA-splicing factor CWC22-like protein</fullName>
    </submittedName>
</protein>
<evidence type="ECO:0000256" key="1">
    <source>
        <dbReference type="ARBA" id="ARBA00004123"/>
    </source>
</evidence>
<keyword evidence="4" id="KW-0539">Nucleus</keyword>
<dbReference type="Pfam" id="PF02847">
    <property type="entry name" value="MA3"/>
    <property type="match status" value="1"/>
</dbReference>
<comment type="subcellular location">
    <subcellularLocation>
        <location evidence="1">Nucleus</location>
    </subcellularLocation>
</comment>
<feature type="compositionally biased region" description="Acidic residues" evidence="5">
    <location>
        <begin position="237"/>
        <end position="264"/>
    </location>
</feature>
<evidence type="ECO:0000256" key="3">
    <source>
        <dbReference type="ARBA" id="ARBA00023187"/>
    </source>
</evidence>
<dbReference type="Proteomes" id="UP001249851">
    <property type="component" value="Unassembled WGS sequence"/>
</dbReference>
<feature type="region of interest" description="Disordered" evidence="5">
    <location>
        <begin position="15"/>
        <end position="45"/>
    </location>
</feature>
<evidence type="ECO:0000256" key="5">
    <source>
        <dbReference type="SAM" id="MobiDB-lite"/>
    </source>
</evidence>
<dbReference type="PROSITE" id="PS51366">
    <property type="entry name" value="MI"/>
    <property type="match status" value="1"/>
</dbReference>
<dbReference type="GO" id="GO:0003723">
    <property type="term" value="F:RNA binding"/>
    <property type="evidence" value="ECO:0007669"/>
    <property type="project" value="TreeGrafter"/>
</dbReference>
<dbReference type="InterPro" id="IPR003891">
    <property type="entry name" value="Initiation_fac_eIF4g_MI"/>
</dbReference>
<dbReference type="SMART" id="SM00544">
    <property type="entry name" value="MA3"/>
    <property type="match status" value="1"/>
</dbReference>
<evidence type="ECO:0000256" key="4">
    <source>
        <dbReference type="ARBA" id="ARBA00023242"/>
    </source>
</evidence>
<dbReference type="PANTHER" id="PTHR18034:SF3">
    <property type="entry name" value="PRE-MRNA-SPLICING FACTOR CWC22 HOMOLOG"/>
    <property type="match status" value="1"/>
</dbReference>
<dbReference type="InterPro" id="IPR050781">
    <property type="entry name" value="CWC22_splicing_factor"/>
</dbReference>
<accession>A0AAD9Q029</accession>
<dbReference type="AlphaFoldDB" id="A0AAD9Q029"/>
<gene>
    <name evidence="7" type="ORF">P5673_026622</name>
</gene>
<feature type="domain" description="MI" evidence="6">
    <location>
        <begin position="47"/>
        <end position="186"/>
    </location>
</feature>
<keyword evidence="3" id="KW-0508">mRNA splicing</keyword>
<evidence type="ECO:0000313" key="7">
    <source>
        <dbReference type="EMBL" id="KAK2552307.1"/>
    </source>
</evidence>
<dbReference type="GO" id="GO:0000398">
    <property type="term" value="P:mRNA splicing, via spliceosome"/>
    <property type="evidence" value="ECO:0007669"/>
    <property type="project" value="TreeGrafter"/>
</dbReference>
<feature type="region of interest" description="Disordered" evidence="5">
    <location>
        <begin position="220"/>
        <end position="274"/>
    </location>
</feature>
<feature type="compositionally biased region" description="Basic and acidic residues" evidence="5">
    <location>
        <begin position="265"/>
        <end position="274"/>
    </location>
</feature>
<keyword evidence="2" id="KW-0507">mRNA processing</keyword>
<evidence type="ECO:0000256" key="2">
    <source>
        <dbReference type="ARBA" id="ARBA00022664"/>
    </source>
</evidence>
<keyword evidence="8" id="KW-1185">Reference proteome</keyword>
<reference evidence="7" key="1">
    <citation type="journal article" date="2023" name="G3 (Bethesda)">
        <title>Whole genome assembly and annotation of the endangered Caribbean coral Acropora cervicornis.</title>
        <authorList>
            <person name="Selwyn J.D."/>
            <person name="Vollmer S.V."/>
        </authorList>
    </citation>
    <scope>NUCLEOTIDE SEQUENCE</scope>
    <source>
        <strain evidence="7">K2</strain>
    </source>
</reference>
<sequence length="274" mass="31976">MTAVPVRSLLWPLQHSGNESSLDETGAPRGTPVPQESEEEEDFLSDESEKFWVNIPGDYIFMFDPDFLENENKYKEIKQDEQKMEIIDHTETNLIALRRTIYLTIQSSLEFEECAHKLLKMQLKDEQLRFCQLNKIYMEEYIRAFNEQYETIHRLETNKLRNVAKFFAHLLYTDAIPWTVLDCINRVFIKILFQELAEFMGLPKLNERLKDPDELREHLKNAPKAIMAQQRPGASDSDSDSSDDSSSEESSSSDESSDSSEESSEEYRKERSVH</sequence>
<proteinExistence type="predicted"/>
<name>A0AAD9Q029_ACRCE</name>
<reference evidence="7" key="2">
    <citation type="journal article" date="2023" name="Science">
        <title>Genomic signatures of disease resistance in endangered staghorn corals.</title>
        <authorList>
            <person name="Vollmer S.V."/>
            <person name="Selwyn J.D."/>
            <person name="Despard B.A."/>
            <person name="Roesel C.L."/>
        </authorList>
    </citation>
    <scope>NUCLEOTIDE SEQUENCE</scope>
    <source>
        <strain evidence="7">K2</strain>
    </source>
</reference>
<dbReference type="EMBL" id="JARQWQ010000088">
    <property type="protein sequence ID" value="KAK2552307.1"/>
    <property type="molecule type" value="Genomic_DNA"/>
</dbReference>
<evidence type="ECO:0000259" key="6">
    <source>
        <dbReference type="PROSITE" id="PS51366"/>
    </source>
</evidence>
<feature type="compositionally biased region" description="Acidic residues" evidence="5">
    <location>
        <begin position="36"/>
        <end position="45"/>
    </location>
</feature>
<comment type="caution">
    <text evidence="7">The sequence shown here is derived from an EMBL/GenBank/DDBJ whole genome shotgun (WGS) entry which is preliminary data.</text>
</comment>
<dbReference type="GO" id="GO:0071013">
    <property type="term" value="C:catalytic step 2 spliceosome"/>
    <property type="evidence" value="ECO:0007669"/>
    <property type="project" value="TreeGrafter"/>
</dbReference>